<dbReference type="Gene3D" id="3.10.129.10">
    <property type="entry name" value="Hotdog Thioesterase"/>
    <property type="match status" value="1"/>
</dbReference>
<dbReference type="SUPFAM" id="SSF54637">
    <property type="entry name" value="Thioesterase/thiol ester dehydrase-isomerase"/>
    <property type="match status" value="1"/>
</dbReference>
<evidence type="ECO:0000256" key="1">
    <source>
        <dbReference type="ARBA" id="ARBA00005953"/>
    </source>
</evidence>
<evidence type="ECO:0000256" key="2">
    <source>
        <dbReference type="ARBA" id="ARBA00022801"/>
    </source>
</evidence>
<reference evidence="3" key="1">
    <citation type="journal article" date="2023" name="Comput. Struct. Biotechnol. J.">
        <title>Discovery of a novel marine Bacteroidetes with a rich repertoire of carbohydrate-active enzymes.</title>
        <authorList>
            <person name="Chen B."/>
            <person name="Liu G."/>
            <person name="Chen Q."/>
            <person name="Wang H."/>
            <person name="Liu L."/>
            <person name="Tang K."/>
        </authorList>
    </citation>
    <scope>NUCLEOTIDE SEQUENCE</scope>
    <source>
        <strain evidence="3">TK19036</strain>
    </source>
</reference>
<proteinExistence type="inferred from homology"/>
<comment type="similarity">
    <text evidence="1">Belongs to the 4-hydroxybenzoyl-CoA thioesterase family.</text>
</comment>
<dbReference type="InterPro" id="IPR050563">
    <property type="entry name" value="4-hydroxybenzoyl-CoA_TE"/>
</dbReference>
<name>A0AA49GRV5_9BACT</name>
<gene>
    <name evidence="3" type="ORF">K4G66_00500</name>
</gene>
<dbReference type="PANTHER" id="PTHR31793:SF27">
    <property type="entry name" value="NOVEL THIOESTERASE SUPERFAMILY DOMAIN AND SAPOSIN A-TYPE DOMAIN CONTAINING PROTEIN (0610012H03RIK)"/>
    <property type="match status" value="1"/>
</dbReference>
<dbReference type="GO" id="GO:0047617">
    <property type="term" value="F:fatty acyl-CoA hydrolase activity"/>
    <property type="evidence" value="ECO:0007669"/>
    <property type="project" value="TreeGrafter"/>
</dbReference>
<dbReference type="PANTHER" id="PTHR31793">
    <property type="entry name" value="4-HYDROXYBENZOYL-COA THIOESTERASE FAMILY MEMBER"/>
    <property type="match status" value="1"/>
</dbReference>
<sequence>MKPYVFEQKRQVQPDDLDVMQHVNNVRYVQWIQDVAEAHWRHQAPDDMQQQFVWVVLSHFIEYKNPVFLPDDVQLRTYVGEASGPKYDRFVEIWKPQEEKLCVKAKSVWCLLDAQTQRPKRVTNEIRQIFEEPS</sequence>
<keyword evidence="2" id="KW-0378">Hydrolase</keyword>
<organism evidence="3">
    <name type="scientific">Roseihalotalea indica</name>
    <dbReference type="NCBI Taxonomy" id="2867963"/>
    <lineage>
        <taxon>Bacteria</taxon>
        <taxon>Pseudomonadati</taxon>
        <taxon>Bacteroidota</taxon>
        <taxon>Cytophagia</taxon>
        <taxon>Cytophagales</taxon>
        <taxon>Catalimonadaceae</taxon>
        <taxon>Roseihalotalea</taxon>
    </lineage>
</organism>
<dbReference type="Pfam" id="PF13279">
    <property type="entry name" value="4HBT_2"/>
    <property type="match status" value="1"/>
</dbReference>
<accession>A0AA49GRV5</accession>
<dbReference type="CDD" id="cd00586">
    <property type="entry name" value="4HBT"/>
    <property type="match status" value="1"/>
</dbReference>
<dbReference type="EMBL" id="CP120682">
    <property type="protein sequence ID" value="WKN37186.1"/>
    <property type="molecule type" value="Genomic_DNA"/>
</dbReference>
<protein>
    <submittedName>
        <fullName evidence="3">Thioesterase family protein</fullName>
    </submittedName>
</protein>
<dbReference type="InterPro" id="IPR029069">
    <property type="entry name" value="HotDog_dom_sf"/>
</dbReference>
<reference evidence="3" key="2">
    <citation type="journal article" date="2024" name="Antonie Van Leeuwenhoek">
        <title>Roseihalotalea indica gen. nov., sp. nov., a halophilic Bacteroidetes from mesopelagic Southwest Indian Ocean with higher carbohydrate metabolic potential.</title>
        <authorList>
            <person name="Chen B."/>
            <person name="Zhang M."/>
            <person name="Lin D."/>
            <person name="Ye J."/>
            <person name="Tang K."/>
        </authorList>
    </citation>
    <scope>NUCLEOTIDE SEQUENCE</scope>
    <source>
        <strain evidence="3">TK19036</strain>
    </source>
</reference>
<dbReference type="AlphaFoldDB" id="A0AA49GRV5"/>
<evidence type="ECO:0000313" key="3">
    <source>
        <dbReference type="EMBL" id="WKN37186.1"/>
    </source>
</evidence>